<dbReference type="Gene3D" id="3.10.180.10">
    <property type="entry name" value="2,3-Dihydroxybiphenyl 1,2-Dioxygenase, domain 1"/>
    <property type="match status" value="1"/>
</dbReference>
<dbReference type="InterPro" id="IPR029068">
    <property type="entry name" value="Glyas_Bleomycin-R_OHBP_Dase"/>
</dbReference>
<accession>A0A328AVA8</accession>
<evidence type="ECO:0000313" key="2">
    <source>
        <dbReference type="EMBL" id="RAK58539.1"/>
    </source>
</evidence>
<dbReference type="OrthoDB" id="9807407at2"/>
<dbReference type="SUPFAM" id="SSF54593">
    <property type="entry name" value="Glyoxalase/Bleomycin resistance protein/Dihydroxybiphenyl dioxygenase"/>
    <property type="match status" value="1"/>
</dbReference>
<keyword evidence="3" id="KW-1185">Reference proteome</keyword>
<evidence type="ECO:0000313" key="3">
    <source>
        <dbReference type="Proteomes" id="UP000249842"/>
    </source>
</evidence>
<dbReference type="PANTHER" id="PTHR35006">
    <property type="entry name" value="GLYOXALASE FAMILY PROTEIN (AFU_ORTHOLOGUE AFUA_5G14830)"/>
    <property type="match status" value="1"/>
</dbReference>
<dbReference type="Pfam" id="PF00903">
    <property type="entry name" value="Glyoxalase"/>
    <property type="match status" value="1"/>
</dbReference>
<evidence type="ECO:0000259" key="1">
    <source>
        <dbReference type="PROSITE" id="PS51819"/>
    </source>
</evidence>
<dbReference type="InterPro" id="IPR037523">
    <property type="entry name" value="VOC_core"/>
</dbReference>
<reference evidence="3" key="1">
    <citation type="submission" date="2018-05" db="EMBL/GenBank/DDBJ databases">
        <authorList>
            <person name="Li X."/>
        </authorList>
    </citation>
    <scope>NUCLEOTIDE SEQUENCE [LARGE SCALE GENOMIC DNA]</scope>
    <source>
        <strain evidence="3">HKS-05</strain>
    </source>
</reference>
<dbReference type="EMBL" id="QFYP01000001">
    <property type="protein sequence ID" value="RAK58539.1"/>
    <property type="molecule type" value="Genomic_DNA"/>
</dbReference>
<feature type="domain" description="VOC" evidence="1">
    <location>
        <begin position="12"/>
        <end position="135"/>
    </location>
</feature>
<proteinExistence type="predicted"/>
<organism evidence="2 3">
    <name type="scientific">Phenylobacterium hankyongense</name>
    <dbReference type="NCBI Taxonomy" id="1813876"/>
    <lineage>
        <taxon>Bacteria</taxon>
        <taxon>Pseudomonadati</taxon>
        <taxon>Pseudomonadota</taxon>
        <taxon>Alphaproteobacteria</taxon>
        <taxon>Caulobacterales</taxon>
        <taxon>Caulobacteraceae</taxon>
        <taxon>Phenylobacterium</taxon>
    </lineage>
</organism>
<comment type="caution">
    <text evidence="2">The sequence shown here is derived from an EMBL/GenBank/DDBJ whole genome shotgun (WGS) entry which is preliminary data.</text>
</comment>
<dbReference type="PANTHER" id="PTHR35006:SF1">
    <property type="entry name" value="BLL2941 PROTEIN"/>
    <property type="match status" value="1"/>
</dbReference>
<dbReference type="Proteomes" id="UP000249842">
    <property type="component" value="Unassembled WGS sequence"/>
</dbReference>
<sequence length="136" mass="13921">MLRGSSGGHGMTIGYITLGANDVEQALPFYDAVLGAIGYERGPLDGGWAFYGRGDAPGVGICRPFDGQAARGGNGVMIGFKADTQDQVTAAYDAALAQGGTDEGAPGFRPPEATSGFYGAYVRDAAGNKLCVYTTV</sequence>
<gene>
    <name evidence="2" type="ORF">DJ021_01355</name>
</gene>
<dbReference type="InterPro" id="IPR004360">
    <property type="entry name" value="Glyas_Fos-R_dOase_dom"/>
</dbReference>
<dbReference type="PROSITE" id="PS51819">
    <property type="entry name" value="VOC"/>
    <property type="match status" value="1"/>
</dbReference>
<protein>
    <submittedName>
        <fullName evidence="2">VOC family protein</fullName>
    </submittedName>
</protein>
<dbReference type="CDD" id="cd07262">
    <property type="entry name" value="VOC_like"/>
    <property type="match status" value="1"/>
</dbReference>
<dbReference type="AlphaFoldDB" id="A0A328AVA8"/>
<name>A0A328AVA8_9CAUL</name>